<dbReference type="Pfam" id="PF14897">
    <property type="entry name" value="EpsG"/>
    <property type="match status" value="1"/>
</dbReference>
<evidence type="ECO:0000256" key="1">
    <source>
        <dbReference type="SAM" id="Phobius"/>
    </source>
</evidence>
<dbReference type="RefSeq" id="WP_115370567.1">
    <property type="nucleotide sequence ID" value="NZ_UGTW01000001.1"/>
</dbReference>
<keyword evidence="1" id="KW-1133">Transmembrane helix</keyword>
<dbReference type="InterPro" id="IPR049458">
    <property type="entry name" value="EpsG-like"/>
</dbReference>
<feature type="transmembrane region" description="Helical" evidence="1">
    <location>
        <begin position="325"/>
        <end position="345"/>
    </location>
</feature>
<dbReference type="AlphaFoldDB" id="A0A379F9D7"/>
<name>A0A379F9D7_PROVU</name>
<feature type="transmembrane region" description="Helical" evidence="1">
    <location>
        <begin position="301"/>
        <end position="318"/>
    </location>
</feature>
<dbReference type="EMBL" id="UGTW01000001">
    <property type="protein sequence ID" value="SUC15933.1"/>
    <property type="molecule type" value="Genomic_DNA"/>
</dbReference>
<feature type="transmembrane region" description="Helical" evidence="1">
    <location>
        <begin position="199"/>
        <end position="224"/>
    </location>
</feature>
<feature type="transmembrane region" description="Helical" evidence="1">
    <location>
        <begin position="244"/>
        <end position="264"/>
    </location>
</feature>
<organism evidence="2 3">
    <name type="scientific">Proteus vulgaris</name>
    <dbReference type="NCBI Taxonomy" id="585"/>
    <lineage>
        <taxon>Bacteria</taxon>
        <taxon>Pseudomonadati</taxon>
        <taxon>Pseudomonadota</taxon>
        <taxon>Gammaproteobacteria</taxon>
        <taxon>Enterobacterales</taxon>
        <taxon>Morganellaceae</taxon>
        <taxon>Proteus</taxon>
    </lineage>
</organism>
<gene>
    <name evidence="2" type="ORF">NCTC10376_01815</name>
</gene>
<reference evidence="2 3" key="1">
    <citation type="submission" date="2018-06" db="EMBL/GenBank/DDBJ databases">
        <authorList>
            <consortium name="Pathogen Informatics"/>
            <person name="Doyle S."/>
        </authorList>
    </citation>
    <scope>NUCLEOTIDE SEQUENCE [LARGE SCALE GENOMIC DNA]</scope>
    <source>
        <strain evidence="2 3">NCTC10376</strain>
    </source>
</reference>
<protein>
    <recommendedName>
        <fullName evidence="4">Wzy</fullName>
    </recommendedName>
</protein>
<evidence type="ECO:0000313" key="3">
    <source>
        <dbReference type="Proteomes" id="UP000254331"/>
    </source>
</evidence>
<keyword evidence="1" id="KW-0812">Transmembrane</keyword>
<proteinExistence type="predicted"/>
<keyword evidence="1" id="KW-0472">Membrane</keyword>
<feature type="transmembrane region" description="Helical" evidence="1">
    <location>
        <begin position="276"/>
        <end position="295"/>
    </location>
</feature>
<evidence type="ECO:0000313" key="2">
    <source>
        <dbReference type="EMBL" id="SUC15933.1"/>
    </source>
</evidence>
<sequence length="358" mass="42989">MIYLISNFLSLIYFYIYSKFNYSIHNRIFLSITLILLMSLIPGLQYKVGTDYLSYENIFNSPSTLEYYFNIKEYLFYYLTKLIYNLGLSSKAYFFIVAIIQSFLIFSLLILSKTKNTSLPILFFCFFTITNLMHTQMNIIRVSFSFYLFAISILLHLNRNNILSLTLFLLAFFFHKSSIIVFPLLLIPNKIYLFFYRHVLFIYFLTFILFLFNPFHSIVNTVIIDYFPHYSSYLEEGNFEKHSIVNILSKLYYLPIQLLFIYVIRNQKIIFSLIEQKIIGLWVIVSNSYLLILHFDFFARVNVFLIFFYIVPAIYLLFLYRKNIILFTLISAYLIFAYLLKVFFFPNAEFLYNTYLFN</sequence>
<feature type="transmembrane region" description="Helical" evidence="1">
    <location>
        <begin position="92"/>
        <end position="111"/>
    </location>
</feature>
<accession>A0A379F9D7</accession>
<dbReference type="Proteomes" id="UP000254331">
    <property type="component" value="Unassembled WGS sequence"/>
</dbReference>
<feature type="transmembrane region" description="Helical" evidence="1">
    <location>
        <begin position="163"/>
        <end position="187"/>
    </location>
</feature>
<evidence type="ECO:0008006" key="4">
    <source>
        <dbReference type="Google" id="ProtNLM"/>
    </source>
</evidence>
<feature type="transmembrane region" description="Helical" evidence="1">
    <location>
        <begin position="28"/>
        <end position="46"/>
    </location>
</feature>